<name>W1PLQ7_AMBTC</name>
<dbReference type="PANTHER" id="PTHR31495">
    <property type="entry name" value="PEROXYGENASE 3-RELATED"/>
    <property type="match status" value="1"/>
</dbReference>
<accession>W1PLQ7</accession>
<keyword evidence="3" id="KW-1185">Reference proteome</keyword>
<evidence type="ECO:0000313" key="2">
    <source>
        <dbReference type="EMBL" id="ERN10957.1"/>
    </source>
</evidence>
<comment type="similarity">
    <text evidence="1">Belongs to the caleosin family.</text>
</comment>
<protein>
    <recommendedName>
        <fullName evidence="4">Caleosin</fullName>
    </recommendedName>
</protein>
<evidence type="ECO:0008006" key="4">
    <source>
        <dbReference type="Google" id="ProtNLM"/>
    </source>
</evidence>
<sequence length="235" mass="27078">MEASSESLETVARQAPVTYERRVRTDLDDKIPKPYVPRALVAPDTEHRNGSPGHRHYNLSVLQQHVAFFDMDDNGIIYPWETYTGLRALGFNFIASLVMALMINGSLSYFTLPGWIPSPWLPIYILNIHKAKHGSDTEVYDSEGRFLPANFENLFSKYSRIREDAFTFSELWHMTEGNRNALDPFGWIANKLEWGLLYVLARDEHGFLPKEAMRATYDGSLFEYIAKQREANKTH</sequence>
<organism evidence="2 3">
    <name type="scientific">Amborella trichopoda</name>
    <dbReference type="NCBI Taxonomy" id="13333"/>
    <lineage>
        <taxon>Eukaryota</taxon>
        <taxon>Viridiplantae</taxon>
        <taxon>Streptophyta</taxon>
        <taxon>Embryophyta</taxon>
        <taxon>Tracheophyta</taxon>
        <taxon>Spermatophyta</taxon>
        <taxon>Magnoliopsida</taxon>
        <taxon>Amborellales</taxon>
        <taxon>Amborellaceae</taxon>
        <taxon>Amborella</taxon>
    </lineage>
</organism>
<dbReference type="OrthoDB" id="640742at2759"/>
<dbReference type="eggNOG" id="ENOG502QQD0">
    <property type="taxonomic scope" value="Eukaryota"/>
</dbReference>
<dbReference type="KEGG" id="atr:18439139"/>
<dbReference type="Proteomes" id="UP000017836">
    <property type="component" value="Unassembled WGS sequence"/>
</dbReference>
<dbReference type="GO" id="GO:0005509">
    <property type="term" value="F:calcium ion binding"/>
    <property type="evidence" value="ECO:0000318"/>
    <property type="project" value="GO_Central"/>
</dbReference>
<dbReference type="PANTHER" id="PTHR31495:SF20">
    <property type="entry name" value="CALEOSIN-RELATED FAMILY PROTEIN"/>
    <property type="match status" value="1"/>
</dbReference>
<dbReference type="InterPro" id="IPR007736">
    <property type="entry name" value="Caleosin-related"/>
</dbReference>
<dbReference type="Gramene" id="ERN10957">
    <property type="protein sequence ID" value="ERN10957"/>
    <property type="gene ID" value="AMTR_s00158p00077100"/>
</dbReference>
<dbReference type="HOGENOM" id="CLU_062049_0_1_1"/>
<gene>
    <name evidence="2" type="ORF">AMTR_s00158p00077100</name>
</gene>
<evidence type="ECO:0000256" key="1">
    <source>
        <dbReference type="ARBA" id="ARBA00006765"/>
    </source>
</evidence>
<dbReference type="STRING" id="13333.W1PLQ7"/>
<dbReference type="AlphaFoldDB" id="W1PLQ7"/>
<dbReference type="Pfam" id="PF05042">
    <property type="entry name" value="Caleosin"/>
    <property type="match status" value="1"/>
</dbReference>
<dbReference type="OMA" id="WGGAFFE"/>
<dbReference type="GO" id="GO:0004497">
    <property type="term" value="F:monooxygenase activity"/>
    <property type="evidence" value="ECO:0000318"/>
    <property type="project" value="GO_Central"/>
</dbReference>
<reference evidence="3" key="1">
    <citation type="journal article" date="2013" name="Science">
        <title>The Amborella genome and the evolution of flowering plants.</title>
        <authorList>
            <consortium name="Amborella Genome Project"/>
        </authorList>
    </citation>
    <scope>NUCLEOTIDE SEQUENCE [LARGE SCALE GENOMIC DNA]</scope>
</reference>
<proteinExistence type="inferred from homology"/>
<dbReference type="EMBL" id="KI392738">
    <property type="protein sequence ID" value="ERN10957.1"/>
    <property type="molecule type" value="Genomic_DNA"/>
</dbReference>
<evidence type="ECO:0000313" key="3">
    <source>
        <dbReference type="Proteomes" id="UP000017836"/>
    </source>
</evidence>